<dbReference type="OrthoDB" id="2351076at2"/>
<accession>A0A162F947</accession>
<dbReference type="AlphaFoldDB" id="A0A162F947"/>
<name>A0A162F947_9BACI</name>
<keyword evidence="2" id="KW-1185">Reference proteome</keyword>
<evidence type="ECO:0008006" key="3">
    <source>
        <dbReference type="Google" id="ProtNLM"/>
    </source>
</evidence>
<sequence>MLTNLNQTQSNAFIQNPKQAVGVPKLALKEGQVLQGKVMQLFPQNMAKISLQGQTMMAKLEVGLTLGHSYWFEVLKGRKLPTIKPLLLQQAQGSTTSTLGIVKYLSQAPTKWTLPFLEQLLSRSIPFTKAEFEQAISLLQSMNPNEKGASTHVASLLEKKWPLTKESYLALLQINKGANSFIENVTKLQKQLSSLGTAYQNAQVSLEKTLSQFLHQKPSSLLQQLFISTVTSSLQNADLETAKAFIAKQTSDPSIEKAISILQHAFTKESARFQERQGGLRAEQDWVSALKEQNPKLLQAIQTLHSKLGEQTMALPNFSKLTNAERMVMSQMVESQWNEITNGSSPADKLSMKLNRLFGGLGLQFEQHLAERIQQQQALTVNIESLKGNLLQLNGYQHSLSIKQTVEQILSHLTGWQLQLTANSTQEPVSSMLFTLPMMMGDQSWDLSFQWQGTKKEDDQIQLENCRILFFLQLQNLKDTMIDVQIKEKNLHVVMYNENEKPEPLLKLLTPLLKDKLTRAGFELQTVIWKRSQPISEENKENPRSLGWNSSYQGVDILI</sequence>
<protein>
    <recommendedName>
        <fullName evidence="3">Flagellar hook-length control protein-like C-terminal domain-containing protein</fullName>
    </recommendedName>
</protein>
<comment type="caution">
    <text evidence="1">The sequence shown here is derived from an EMBL/GenBank/DDBJ whole genome shotgun (WGS) entry which is preliminary data.</text>
</comment>
<reference evidence="1" key="1">
    <citation type="submission" date="2016-02" db="EMBL/GenBank/DDBJ databases">
        <title>Genome sequence of Bacillus trypoxylicola KCTC 13244(T).</title>
        <authorList>
            <person name="Jeong H."/>
            <person name="Park S.-H."/>
            <person name="Choi S.-K."/>
        </authorList>
    </citation>
    <scope>NUCLEOTIDE SEQUENCE [LARGE SCALE GENOMIC DNA]</scope>
    <source>
        <strain evidence="1">KCTC 13244</strain>
    </source>
</reference>
<dbReference type="EMBL" id="LTAO01000001">
    <property type="protein sequence ID" value="KYG35079.1"/>
    <property type="molecule type" value="Genomic_DNA"/>
</dbReference>
<proteinExistence type="predicted"/>
<gene>
    <name evidence="1" type="ORF">AZF04_01725</name>
</gene>
<dbReference type="STRING" id="519424.AZF04_01725"/>
<evidence type="ECO:0000313" key="2">
    <source>
        <dbReference type="Proteomes" id="UP000075806"/>
    </source>
</evidence>
<dbReference type="Proteomes" id="UP000075806">
    <property type="component" value="Unassembled WGS sequence"/>
</dbReference>
<dbReference type="RefSeq" id="WP_061947303.1">
    <property type="nucleotide sequence ID" value="NZ_LTAO01000001.1"/>
</dbReference>
<evidence type="ECO:0000313" key="1">
    <source>
        <dbReference type="EMBL" id="KYG35079.1"/>
    </source>
</evidence>
<organism evidence="1 2">
    <name type="scientific">Alkalihalobacillus trypoxylicola</name>
    <dbReference type="NCBI Taxonomy" id="519424"/>
    <lineage>
        <taxon>Bacteria</taxon>
        <taxon>Bacillati</taxon>
        <taxon>Bacillota</taxon>
        <taxon>Bacilli</taxon>
        <taxon>Bacillales</taxon>
        <taxon>Bacillaceae</taxon>
        <taxon>Alkalihalobacillus</taxon>
    </lineage>
</organism>